<evidence type="ECO:0000313" key="2">
    <source>
        <dbReference type="Proteomes" id="UP001157006"/>
    </source>
</evidence>
<protein>
    <submittedName>
        <fullName evidence="1">Uncharacterized protein</fullName>
    </submittedName>
</protein>
<evidence type="ECO:0000313" key="1">
    <source>
        <dbReference type="EMBL" id="CAI8597821.1"/>
    </source>
</evidence>
<dbReference type="Proteomes" id="UP001157006">
    <property type="component" value="Chromosome 2"/>
</dbReference>
<dbReference type="EMBL" id="OX451737">
    <property type="protein sequence ID" value="CAI8597821.1"/>
    <property type="molecule type" value="Genomic_DNA"/>
</dbReference>
<accession>A0AAV0ZHE9</accession>
<reference evidence="1 2" key="1">
    <citation type="submission" date="2023-01" db="EMBL/GenBank/DDBJ databases">
        <authorList>
            <person name="Kreplak J."/>
        </authorList>
    </citation>
    <scope>NUCLEOTIDE SEQUENCE [LARGE SCALE GENOMIC DNA]</scope>
</reference>
<sequence>MTSSFDFHNLTFSQWHDLYLDLISDSTSTTRLRLYDRPLNEFQISDFVRTNELHIMPARSMENTSKTEEELQKSVAKRDEGFVVVVIEKDEGFVVVVAENEGLLWIERTGIDHGKLQYASLVMKKIMKMEAN</sequence>
<gene>
    <name evidence="1" type="ORF">VFH_II099040</name>
</gene>
<name>A0AAV0ZHE9_VICFA</name>
<proteinExistence type="predicted"/>
<organism evidence="1 2">
    <name type="scientific">Vicia faba</name>
    <name type="common">Broad bean</name>
    <name type="synonym">Faba vulgaris</name>
    <dbReference type="NCBI Taxonomy" id="3906"/>
    <lineage>
        <taxon>Eukaryota</taxon>
        <taxon>Viridiplantae</taxon>
        <taxon>Streptophyta</taxon>
        <taxon>Embryophyta</taxon>
        <taxon>Tracheophyta</taxon>
        <taxon>Spermatophyta</taxon>
        <taxon>Magnoliopsida</taxon>
        <taxon>eudicotyledons</taxon>
        <taxon>Gunneridae</taxon>
        <taxon>Pentapetalae</taxon>
        <taxon>rosids</taxon>
        <taxon>fabids</taxon>
        <taxon>Fabales</taxon>
        <taxon>Fabaceae</taxon>
        <taxon>Papilionoideae</taxon>
        <taxon>50 kb inversion clade</taxon>
        <taxon>NPAAA clade</taxon>
        <taxon>Hologalegina</taxon>
        <taxon>IRL clade</taxon>
        <taxon>Fabeae</taxon>
        <taxon>Vicia</taxon>
    </lineage>
</organism>
<dbReference type="AlphaFoldDB" id="A0AAV0ZHE9"/>
<keyword evidence="2" id="KW-1185">Reference proteome</keyword>